<feature type="region of interest" description="Disordered" evidence="1">
    <location>
        <begin position="498"/>
        <end position="540"/>
    </location>
</feature>
<reference evidence="3" key="3">
    <citation type="submission" date="2018-08" db="EMBL/GenBank/DDBJ databases">
        <authorList>
            <person name="Guldener U."/>
        </authorList>
    </citation>
    <scope>NUCLEOTIDE SEQUENCE</scope>
    <source>
        <strain evidence="3">UB2</strain>
    </source>
</reference>
<organism evidence="2 4">
    <name type="scientific">Ustilago bromivora</name>
    <dbReference type="NCBI Taxonomy" id="307758"/>
    <lineage>
        <taxon>Eukaryota</taxon>
        <taxon>Fungi</taxon>
        <taxon>Dikarya</taxon>
        <taxon>Basidiomycota</taxon>
        <taxon>Ustilaginomycotina</taxon>
        <taxon>Ustilaginomycetes</taxon>
        <taxon>Ustilaginales</taxon>
        <taxon>Ustilaginaceae</taxon>
        <taxon>Ustilago</taxon>
    </lineage>
</organism>
<feature type="compositionally biased region" description="Low complexity" evidence="1">
    <location>
        <begin position="66"/>
        <end position="92"/>
    </location>
</feature>
<dbReference type="EMBL" id="ULHB01000093">
    <property type="protein sequence ID" value="SYW81357.1"/>
    <property type="molecule type" value="Genomic_DNA"/>
</dbReference>
<accession>A0A1K0FXP3</accession>
<feature type="region of interest" description="Disordered" evidence="1">
    <location>
        <begin position="171"/>
        <end position="226"/>
    </location>
</feature>
<dbReference type="Proteomes" id="UP000658997">
    <property type="component" value="Unassembled WGS sequence"/>
</dbReference>
<keyword evidence="5" id="KW-1185">Reference proteome</keyword>
<evidence type="ECO:0000313" key="2">
    <source>
        <dbReference type="EMBL" id="SAM71113.1"/>
    </source>
</evidence>
<gene>
    <name evidence="3" type="ORF">UBRO2_04227</name>
    <name evidence="2" type="ORF">UBRO_00395</name>
</gene>
<dbReference type="Gene3D" id="3.40.50.1820">
    <property type="entry name" value="alpha/beta hydrolase"/>
    <property type="match status" value="1"/>
</dbReference>
<name>A0A1K0FXP3_9BASI</name>
<dbReference type="OrthoDB" id="435520at2759"/>
<proteinExistence type="predicted"/>
<dbReference type="InterPro" id="IPR050471">
    <property type="entry name" value="AB_hydrolase"/>
</dbReference>
<feature type="compositionally biased region" description="Polar residues" evidence="1">
    <location>
        <begin position="29"/>
        <end position="44"/>
    </location>
</feature>
<evidence type="ECO:0000313" key="3">
    <source>
        <dbReference type="EMBL" id="SYW81357.1"/>
    </source>
</evidence>
<feature type="compositionally biased region" description="Low complexity" evidence="1">
    <location>
        <begin position="126"/>
        <end position="135"/>
    </location>
</feature>
<feature type="compositionally biased region" description="Polar residues" evidence="1">
    <location>
        <begin position="195"/>
        <end position="205"/>
    </location>
</feature>
<feature type="compositionally biased region" description="Low complexity" evidence="1">
    <location>
        <begin position="1"/>
        <end position="18"/>
    </location>
</feature>
<reference evidence="2" key="1">
    <citation type="submission" date="2016-04" db="EMBL/GenBank/DDBJ databases">
        <authorList>
            <person name="Evans L.H."/>
            <person name="Alamgir A."/>
            <person name="Owens N."/>
            <person name="Weber N.D."/>
            <person name="Virtaneva K."/>
            <person name="Barbian K."/>
            <person name="Babar A."/>
            <person name="Rosenke K."/>
        </authorList>
    </citation>
    <scope>NUCLEOTIDE SEQUENCE</scope>
    <source>
        <strain evidence="2">UB2112</strain>
    </source>
</reference>
<feature type="region of interest" description="Disordered" evidence="1">
    <location>
        <begin position="1"/>
        <end position="135"/>
    </location>
</feature>
<evidence type="ECO:0000313" key="5">
    <source>
        <dbReference type="Proteomes" id="UP000658997"/>
    </source>
</evidence>
<dbReference type="AlphaFoldDB" id="A0A1K0FXP3"/>
<dbReference type="EMBL" id="LT558118">
    <property type="protein sequence ID" value="SAM71113.1"/>
    <property type="molecule type" value="Genomic_DNA"/>
</dbReference>
<dbReference type="PANTHER" id="PTHR43433">
    <property type="entry name" value="HYDROLASE, ALPHA/BETA FOLD FAMILY PROTEIN"/>
    <property type="match status" value="1"/>
</dbReference>
<evidence type="ECO:0008006" key="6">
    <source>
        <dbReference type="Google" id="ProtNLM"/>
    </source>
</evidence>
<evidence type="ECO:0000256" key="1">
    <source>
        <dbReference type="SAM" id="MobiDB-lite"/>
    </source>
</evidence>
<reference evidence="4" key="2">
    <citation type="submission" date="2016-04" db="EMBL/GenBank/DDBJ databases">
        <authorList>
            <person name="Guldener U."/>
            <person name="Guldener U."/>
        </authorList>
    </citation>
    <scope>NUCLEOTIDE SEQUENCE [LARGE SCALE GENOMIC DNA]</scope>
    <source>
        <strain evidence="4">UB2112</strain>
    </source>
</reference>
<feature type="compositionally biased region" description="Polar residues" evidence="1">
    <location>
        <begin position="171"/>
        <end position="187"/>
    </location>
</feature>
<feature type="region of interest" description="Disordered" evidence="1">
    <location>
        <begin position="246"/>
        <end position="265"/>
    </location>
</feature>
<dbReference type="SUPFAM" id="SSF53474">
    <property type="entry name" value="alpha/beta-Hydrolases"/>
    <property type="match status" value="1"/>
</dbReference>
<feature type="compositionally biased region" description="Polar residues" evidence="1">
    <location>
        <begin position="503"/>
        <end position="513"/>
    </location>
</feature>
<dbReference type="PANTHER" id="PTHR43433:SF10">
    <property type="entry name" value="AB HYDROLASE-1 DOMAIN-CONTAINING PROTEIN"/>
    <property type="match status" value="1"/>
</dbReference>
<protein>
    <recommendedName>
        <fullName evidence="6">AB hydrolase-1 domain-containing protein</fullName>
    </recommendedName>
</protein>
<evidence type="ECO:0000313" key="4">
    <source>
        <dbReference type="Proteomes" id="UP000179920"/>
    </source>
</evidence>
<sequence>MERGSSLRSVRSSSGKVGSHTRSRPLARSQASREVSGSGETTRSYYDLYPERKQTGPYIPKSALVSPEEAASQSASPAPEGSSVCRSRSSSRLEPARKEASHSSEKRHAGAFLLPPDTSRKRTEGSTSVRRSVSSTYSAFSVALGRARPRTITLEPVKSIDEIIKTHSGNLLSAPQSQRGPQRSASWSAFEPTAPLSQSNSVRSSTYDEEPSKSDSEGSEGSVEQETRAVLRTTHSNDIGRRLSRLSIGGTTSSVSETGHDALQSPAQREVNTKSLASGLTSLTLCTKVKVAGSPLLQVSFADVGLETGHPVMVFLGLGASRHLIGLYDEVAASLGLRLVCIDRWGIGRTDSVQSEGRNILGWSFVVEQVADLLEIDRFSILAHSAGAPFAVALALLFPHRIHGPLHLLAPWTGMQQDSGYRWLRYVPDGVIKTAQAAEWKIQNWKLNKEGSRGANRNAFTQAEEPCYDVRQYDLEEFNRGPTPPPKERTHRRNNALAEHGTSLPSSKSGETQAETRKVVDGSRPALSWQTSDSQMAEAERNSAVELLKASHAESARGLVDDLQMVLGKKPWGFGYTDLQTDCEVWHGSKDERIPLSSSINLSREMKACSLHVVEGASHSLMTNSEVVVEVFESIRKHSGR</sequence>
<dbReference type="InterPro" id="IPR029058">
    <property type="entry name" value="AB_hydrolase_fold"/>
</dbReference>
<feature type="compositionally biased region" description="Basic and acidic residues" evidence="1">
    <location>
        <begin position="94"/>
        <end position="108"/>
    </location>
</feature>
<dbReference type="Proteomes" id="UP000179920">
    <property type="component" value="Chromosome II"/>
</dbReference>